<evidence type="ECO:0000313" key="1">
    <source>
        <dbReference type="EMBL" id="SDD05498.1"/>
    </source>
</evidence>
<proteinExistence type="predicted"/>
<dbReference type="AlphaFoldDB" id="A0A1G6RLQ1"/>
<gene>
    <name evidence="1" type="ORF">SAMN04488112_12913</name>
</gene>
<accession>A0A1G6RLQ1</accession>
<sequence length="135" mass="13604">MTYPILGTGVKEGLEDFVEDPWGETKEVASDAWDGITSGAQAAWEWVKEHKEAIAATLTAAAGVVLLFVPGGQGFVAGILIGMVAGGGISAYQGNDLKTIVSDASIGGVAGAFGGGVTGGLPKEPSVMLVEGRLN</sequence>
<dbReference type="Gene3D" id="1.10.287.700">
    <property type="entry name" value="Helix hairpin bin"/>
    <property type="match status" value="1"/>
</dbReference>
<dbReference type="RefSeq" id="WP_143003585.1">
    <property type="nucleotide sequence ID" value="NZ_FMZA01000029.1"/>
</dbReference>
<evidence type="ECO:0008006" key="3">
    <source>
        <dbReference type="Google" id="ProtNLM"/>
    </source>
</evidence>
<evidence type="ECO:0000313" key="2">
    <source>
        <dbReference type="Proteomes" id="UP000199387"/>
    </source>
</evidence>
<name>A0A1G6RLQ1_9BACL</name>
<keyword evidence="2" id="KW-1185">Reference proteome</keyword>
<protein>
    <recommendedName>
        <fullName evidence="3">Glycine zipper</fullName>
    </recommendedName>
</protein>
<dbReference type="EMBL" id="FMZA01000029">
    <property type="protein sequence ID" value="SDD05498.1"/>
    <property type="molecule type" value="Genomic_DNA"/>
</dbReference>
<dbReference type="Proteomes" id="UP000199387">
    <property type="component" value="Unassembled WGS sequence"/>
</dbReference>
<organism evidence="1 2">
    <name type="scientific">Melghirimyces thermohalophilus</name>
    <dbReference type="NCBI Taxonomy" id="1236220"/>
    <lineage>
        <taxon>Bacteria</taxon>
        <taxon>Bacillati</taxon>
        <taxon>Bacillota</taxon>
        <taxon>Bacilli</taxon>
        <taxon>Bacillales</taxon>
        <taxon>Thermoactinomycetaceae</taxon>
        <taxon>Melghirimyces</taxon>
    </lineage>
</organism>
<reference evidence="1 2" key="1">
    <citation type="submission" date="2016-10" db="EMBL/GenBank/DDBJ databases">
        <authorList>
            <person name="de Groot N.N."/>
        </authorList>
    </citation>
    <scope>NUCLEOTIDE SEQUENCE [LARGE SCALE GENOMIC DNA]</scope>
    <source>
        <strain evidence="1 2">DSM 45514</strain>
    </source>
</reference>